<keyword evidence="2" id="KW-1133">Transmembrane helix</keyword>
<evidence type="ECO:0000313" key="4">
    <source>
        <dbReference type="Proteomes" id="UP000185511"/>
    </source>
</evidence>
<keyword evidence="4" id="KW-1185">Reference proteome</keyword>
<dbReference type="KEGG" id="acad:UA74_22695"/>
<reference evidence="4" key="1">
    <citation type="submission" date="2016-06" db="EMBL/GenBank/DDBJ databases">
        <title>Complete genome sequence of Actinoalloteichus fjordicus DSM 46855 (=ADI127-17), type strain of the new species Actinoalloteichus fjordicus.</title>
        <authorList>
            <person name="Ruckert C."/>
            <person name="Nouioui I."/>
            <person name="Willmese J."/>
            <person name="van Wezel G."/>
            <person name="Klenk H.-P."/>
            <person name="Kalinowski J."/>
            <person name="Zotchev S.B."/>
        </authorList>
    </citation>
    <scope>NUCLEOTIDE SEQUENCE [LARGE SCALE GENOMIC DNA]</scope>
    <source>
        <strain evidence="4">ADI127-7</strain>
    </source>
</reference>
<name>A0AAC9LF98_9PSEU</name>
<dbReference type="AlphaFoldDB" id="A0AAC9LF98"/>
<keyword evidence="2" id="KW-0812">Transmembrane</keyword>
<feature type="region of interest" description="Disordered" evidence="1">
    <location>
        <begin position="45"/>
        <end position="68"/>
    </location>
</feature>
<gene>
    <name evidence="3" type="ORF">UA74_22695</name>
</gene>
<accession>A0AAC9LF98</accession>
<dbReference type="EMBL" id="CP016076">
    <property type="protein sequence ID" value="APU16557.1"/>
    <property type="molecule type" value="Genomic_DNA"/>
</dbReference>
<protein>
    <submittedName>
        <fullName evidence="3">Uncharacterized protein</fullName>
    </submittedName>
</protein>
<dbReference type="RefSeq" id="WP_157434385.1">
    <property type="nucleotide sequence ID" value="NZ_CP016076.1"/>
</dbReference>
<evidence type="ECO:0000256" key="1">
    <source>
        <dbReference type="SAM" id="MobiDB-lite"/>
    </source>
</evidence>
<organism evidence="3 4">
    <name type="scientific">Actinoalloteichus fjordicus</name>
    <dbReference type="NCBI Taxonomy" id="1612552"/>
    <lineage>
        <taxon>Bacteria</taxon>
        <taxon>Bacillati</taxon>
        <taxon>Actinomycetota</taxon>
        <taxon>Actinomycetes</taxon>
        <taxon>Pseudonocardiales</taxon>
        <taxon>Pseudonocardiaceae</taxon>
        <taxon>Actinoalloteichus</taxon>
    </lineage>
</organism>
<evidence type="ECO:0000313" key="3">
    <source>
        <dbReference type="EMBL" id="APU16557.1"/>
    </source>
</evidence>
<feature type="transmembrane region" description="Helical" evidence="2">
    <location>
        <begin position="21"/>
        <end position="40"/>
    </location>
</feature>
<dbReference type="Proteomes" id="UP000185511">
    <property type="component" value="Chromosome"/>
</dbReference>
<proteinExistence type="predicted"/>
<evidence type="ECO:0000256" key="2">
    <source>
        <dbReference type="SAM" id="Phobius"/>
    </source>
</evidence>
<keyword evidence="2" id="KW-0472">Membrane</keyword>
<sequence length="68" mass="7159">MSSRPAAAVEALLRFIPLGRNWMSAALAAGWFGLVSGFPLGRGTYDPGSSGHRADDGSAILMRGQPER</sequence>